<comment type="caution">
    <text evidence="5">The sequence shown here is derived from an EMBL/GenBank/DDBJ whole genome shotgun (WGS) entry which is preliminary data.</text>
</comment>
<keyword evidence="3" id="KW-0862">Zinc</keyword>
<dbReference type="SMART" id="SM00612">
    <property type="entry name" value="Kelch"/>
    <property type="match status" value="4"/>
</dbReference>
<organism evidence="5 6">
    <name type="scientific">Cyclotella cryptica</name>
    <dbReference type="NCBI Taxonomy" id="29204"/>
    <lineage>
        <taxon>Eukaryota</taxon>
        <taxon>Sar</taxon>
        <taxon>Stramenopiles</taxon>
        <taxon>Ochrophyta</taxon>
        <taxon>Bacillariophyta</taxon>
        <taxon>Coscinodiscophyceae</taxon>
        <taxon>Thalassiosirophycidae</taxon>
        <taxon>Stephanodiscales</taxon>
        <taxon>Stephanodiscaceae</taxon>
        <taxon>Cyclotella</taxon>
    </lineage>
</organism>
<keyword evidence="3" id="KW-0479">Metal-binding</keyword>
<keyword evidence="6" id="KW-1185">Reference proteome</keyword>
<dbReference type="PROSITE" id="PS50158">
    <property type="entry name" value="ZF_CCHC"/>
    <property type="match status" value="1"/>
</dbReference>
<dbReference type="Gene3D" id="2.120.10.80">
    <property type="entry name" value="Kelch-type beta propeller"/>
    <property type="match status" value="1"/>
</dbReference>
<reference evidence="5 6" key="1">
    <citation type="journal article" date="2020" name="G3 (Bethesda)">
        <title>Improved Reference Genome for Cyclotella cryptica CCMP332, a Model for Cell Wall Morphogenesis, Salinity Adaptation, and Lipid Production in Diatoms (Bacillariophyta).</title>
        <authorList>
            <person name="Roberts W.R."/>
            <person name="Downey K.M."/>
            <person name="Ruck E.C."/>
            <person name="Traller J.C."/>
            <person name="Alverson A.J."/>
        </authorList>
    </citation>
    <scope>NUCLEOTIDE SEQUENCE [LARGE SCALE GENOMIC DNA]</scope>
    <source>
        <strain evidence="5 6">CCMP332</strain>
    </source>
</reference>
<gene>
    <name evidence="5" type="ORF">HJC23_004668</name>
</gene>
<keyword evidence="2" id="KW-0677">Repeat</keyword>
<proteinExistence type="predicted"/>
<sequence length="782" mass="86979">MPVVDFVFFPSDVLHSSELPSINIRQNSTSYPDGKLQLVICHKDDSSFYKSTRKIFRTATRLLSAVTPEEGALVGGIADRCIGYWIGNQEKAGEAPIQNKRNDDAIHRRLKTEFGPSDTVQFTVGLDQFGDATMNNEGIALNALKFDSSKTGGDATNVMDSPCDHRKPPSIIFLDLDRLFQSLSLVIHTLQKTEDLVRVHWSLFQKVISSLSIQLHSDTGINSFIHVKSAMLYRAVAELSSSGDLVKPNSRLITRSSIDTYFDSRDCDYSTLKHESPPEDASSSENVIRRLRQVKGASGCPLSLHPIRYIERSAPDGTHQLIEICRFHNFDSERGCLRSKKALLNSNVKGCSLDHEHCHNCARTGHRALECPQQQQKPGGDFFLTENERSLQPMVFTKSEDGRFKITDISRYEESKTVDSNLDYSKITLPSLLVLGGRLRGRTLASSEVLPLSSDANKASPEMYHWRKMPNLLEHRGSHAACSPVGTGLAFVLGGGGVDGNLDSVECFSFGDENTYDRTLPVKRRWHKMSGKLSSPRHAFGSVACIVKESSSHDQMSVTLFSVGGWKYGSVSCESTEKLIFQHPCRGTIANQWEICAPLLKPRRLHSVAASVDGSSIYVFGGFVDERFTTASIEMYDIASNQWRACHELPYGDLNSPLVQAIPDWSSKENSFLIFPFSSSEKENPSSNSYVLRYKPCSNNPFSSIFVSNENGDGQRLHLPLRNWASFSATSSRILSKAYLIGGTIDGKWTARGFELDLLTMTWTELPEMACARRRLAALVVE</sequence>
<protein>
    <recommendedName>
        <fullName evidence="4">CCHC-type domain-containing protein</fullName>
    </recommendedName>
</protein>
<evidence type="ECO:0000313" key="6">
    <source>
        <dbReference type="Proteomes" id="UP001516023"/>
    </source>
</evidence>
<dbReference type="SUPFAM" id="SSF117281">
    <property type="entry name" value="Kelch motif"/>
    <property type="match status" value="2"/>
</dbReference>
<feature type="domain" description="CCHC-type" evidence="4">
    <location>
        <begin position="358"/>
        <end position="373"/>
    </location>
</feature>
<dbReference type="PANTHER" id="PTHR45632:SF3">
    <property type="entry name" value="KELCH-LIKE PROTEIN 32"/>
    <property type="match status" value="1"/>
</dbReference>
<dbReference type="EMBL" id="JABMIG020000160">
    <property type="protein sequence ID" value="KAL3788201.1"/>
    <property type="molecule type" value="Genomic_DNA"/>
</dbReference>
<evidence type="ECO:0000256" key="2">
    <source>
        <dbReference type="ARBA" id="ARBA00022737"/>
    </source>
</evidence>
<keyword evidence="1" id="KW-0880">Kelch repeat</keyword>
<evidence type="ECO:0000256" key="3">
    <source>
        <dbReference type="PROSITE-ProRule" id="PRU00047"/>
    </source>
</evidence>
<dbReference type="Pfam" id="PF01344">
    <property type="entry name" value="Kelch_1"/>
    <property type="match status" value="1"/>
</dbReference>
<keyword evidence="3" id="KW-0863">Zinc-finger</keyword>
<dbReference type="InterPro" id="IPR015915">
    <property type="entry name" value="Kelch-typ_b-propeller"/>
</dbReference>
<evidence type="ECO:0000256" key="1">
    <source>
        <dbReference type="ARBA" id="ARBA00022441"/>
    </source>
</evidence>
<name>A0ABD3PK70_9STRA</name>
<dbReference type="AlphaFoldDB" id="A0ABD3PK70"/>
<dbReference type="Proteomes" id="UP001516023">
    <property type="component" value="Unassembled WGS sequence"/>
</dbReference>
<accession>A0ABD3PK70</accession>
<dbReference type="InterPro" id="IPR001878">
    <property type="entry name" value="Znf_CCHC"/>
</dbReference>
<dbReference type="InterPro" id="IPR006652">
    <property type="entry name" value="Kelch_1"/>
</dbReference>
<dbReference type="PANTHER" id="PTHR45632">
    <property type="entry name" value="LD33804P"/>
    <property type="match status" value="1"/>
</dbReference>
<evidence type="ECO:0000259" key="4">
    <source>
        <dbReference type="PROSITE" id="PS50158"/>
    </source>
</evidence>
<dbReference type="GO" id="GO:0008270">
    <property type="term" value="F:zinc ion binding"/>
    <property type="evidence" value="ECO:0007669"/>
    <property type="project" value="UniProtKB-KW"/>
</dbReference>
<evidence type="ECO:0000313" key="5">
    <source>
        <dbReference type="EMBL" id="KAL3788201.1"/>
    </source>
</evidence>